<reference evidence="1 2" key="1">
    <citation type="journal article" date="2019" name="Mol. Biol. Evol.">
        <title>Blast fungal genomes show frequent chromosomal changes, gene gains and losses, and effector gene turnover.</title>
        <authorList>
            <person name="Gomez Luciano L.B."/>
            <person name="Jason Tsai I."/>
            <person name="Chuma I."/>
            <person name="Tosa Y."/>
            <person name="Chen Y.H."/>
            <person name="Li J.Y."/>
            <person name="Li M.Y."/>
            <person name="Jade Lu M.Y."/>
            <person name="Nakayashiki H."/>
            <person name="Li W.H."/>
        </authorList>
    </citation>
    <scope>NUCLEOTIDE SEQUENCE [LARGE SCALE GENOMIC DNA]</scope>
    <source>
        <strain evidence="1 2">NI907</strain>
    </source>
</reference>
<gene>
    <name evidence="2" type="ORF">PgNI_05187</name>
</gene>
<dbReference type="GeneID" id="41960131"/>
<protein>
    <submittedName>
        <fullName evidence="2">Uncharacterized protein</fullName>
    </submittedName>
</protein>
<proteinExistence type="predicted"/>
<organism evidence="1 2">
    <name type="scientific">Pyricularia grisea</name>
    <name type="common">Crabgrass-specific blast fungus</name>
    <name type="synonym">Magnaporthe grisea</name>
    <dbReference type="NCBI Taxonomy" id="148305"/>
    <lineage>
        <taxon>Eukaryota</taxon>
        <taxon>Fungi</taxon>
        <taxon>Dikarya</taxon>
        <taxon>Ascomycota</taxon>
        <taxon>Pezizomycotina</taxon>
        <taxon>Sordariomycetes</taxon>
        <taxon>Sordariomycetidae</taxon>
        <taxon>Magnaporthales</taxon>
        <taxon>Pyriculariaceae</taxon>
        <taxon>Pyricularia</taxon>
    </lineage>
</organism>
<name>A0A6P8B524_PYRGI</name>
<reference evidence="2" key="2">
    <citation type="submission" date="2019-10" db="EMBL/GenBank/DDBJ databases">
        <authorList>
            <consortium name="NCBI Genome Project"/>
        </authorList>
    </citation>
    <scope>NUCLEOTIDE SEQUENCE</scope>
    <source>
        <strain evidence="2">NI907</strain>
    </source>
</reference>
<dbReference type="RefSeq" id="XP_030982331.1">
    <property type="nucleotide sequence ID" value="XM_031125222.1"/>
</dbReference>
<accession>A0A6P8B524</accession>
<keyword evidence="1" id="KW-1185">Reference proteome</keyword>
<evidence type="ECO:0000313" key="2">
    <source>
        <dbReference type="RefSeq" id="XP_030982331.1"/>
    </source>
</evidence>
<reference evidence="2" key="3">
    <citation type="submission" date="2025-08" db="UniProtKB">
        <authorList>
            <consortium name="RefSeq"/>
        </authorList>
    </citation>
    <scope>IDENTIFICATION</scope>
    <source>
        <strain evidence="2">NI907</strain>
    </source>
</reference>
<evidence type="ECO:0000313" key="1">
    <source>
        <dbReference type="Proteomes" id="UP000515153"/>
    </source>
</evidence>
<dbReference type="OrthoDB" id="5245083at2759"/>
<dbReference type="KEGG" id="pgri:PgNI_05187"/>
<sequence length="73" mass="8022">MQTLRSSKLWASKCRPSSGGDKTILEVMMEDNMLPNLYSHGLGGEAANSAVAMMWQQIKTMPLGLIREGLPGW</sequence>
<dbReference type="Proteomes" id="UP000515153">
    <property type="component" value="Chromosome I"/>
</dbReference>
<dbReference type="AlphaFoldDB" id="A0A6P8B524"/>